<evidence type="ECO:0000256" key="6">
    <source>
        <dbReference type="ARBA" id="ARBA00023237"/>
    </source>
</evidence>
<gene>
    <name evidence="9" type="ORF">ENW50_07755</name>
</gene>
<dbReference type="GO" id="GO:0015344">
    <property type="term" value="F:siderophore uptake transmembrane transporter activity"/>
    <property type="evidence" value="ECO:0007669"/>
    <property type="project" value="TreeGrafter"/>
</dbReference>
<keyword evidence="9" id="KW-0675">Receptor</keyword>
<name>A0A7V5CTX8_9BACT</name>
<dbReference type="EMBL" id="DTKL01000045">
    <property type="protein sequence ID" value="HGY94560.1"/>
    <property type="molecule type" value="Genomic_DNA"/>
</dbReference>
<evidence type="ECO:0000256" key="1">
    <source>
        <dbReference type="ARBA" id="ARBA00004571"/>
    </source>
</evidence>
<keyword evidence="3" id="KW-1134">Transmembrane beta strand</keyword>
<dbReference type="InterPro" id="IPR039426">
    <property type="entry name" value="TonB-dep_rcpt-like"/>
</dbReference>
<evidence type="ECO:0000256" key="7">
    <source>
        <dbReference type="SAM" id="SignalP"/>
    </source>
</evidence>
<dbReference type="Gene3D" id="2.40.170.20">
    <property type="entry name" value="TonB-dependent receptor, beta-barrel domain"/>
    <property type="match status" value="1"/>
</dbReference>
<organism evidence="9">
    <name type="scientific">Acidobacterium capsulatum</name>
    <dbReference type="NCBI Taxonomy" id="33075"/>
    <lineage>
        <taxon>Bacteria</taxon>
        <taxon>Pseudomonadati</taxon>
        <taxon>Acidobacteriota</taxon>
        <taxon>Terriglobia</taxon>
        <taxon>Terriglobales</taxon>
        <taxon>Acidobacteriaceae</taxon>
        <taxon>Acidobacterium</taxon>
    </lineage>
</organism>
<dbReference type="Pfam" id="PF25183">
    <property type="entry name" value="OMP_b-brl_4"/>
    <property type="match status" value="1"/>
</dbReference>
<dbReference type="Gene3D" id="2.60.40.1120">
    <property type="entry name" value="Carboxypeptidase-like, regulatory domain"/>
    <property type="match status" value="1"/>
</dbReference>
<dbReference type="AlphaFoldDB" id="A0A7V5CTX8"/>
<proteinExistence type="predicted"/>
<dbReference type="GO" id="GO:0009279">
    <property type="term" value="C:cell outer membrane"/>
    <property type="evidence" value="ECO:0007669"/>
    <property type="project" value="UniProtKB-SubCell"/>
</dbReference>
<comment type="subcellular location">
    <subcellularLocation>
        <location evidence="1">Cell outer membrane</location>
        <topology evidence="1">Multi-pass membrane protein</topology>
    </subcellularLocation>
</comment>
<dbReference type="PANTHER" id="PTHR30069">
    <property type="entry name" value="TONB-DEPENDENT OUTER MEMBRANE RECEPTOR"/>
    <property type="match status" value="1"/>
</dbReference>
<evidence type="ECO:0000313" key="9">
    <source>
        <dbReference type="EMBL" id="HGY94560.1"/>
    </source>
</evidence>
<keyword evidence="6" id="KW-0998">Cell outer membrane</keyword>
<evidence type="ECO:0000256" key="4">
    <source>
        <dbReference type="ARBA" id="ARBA00022692"/>
    </source>
</evidence>
<keyword evidence="5" id="KW-0472">Membrane</keyword>
<evidence type="ECO:0000259" key="8">
    <source>
        <dbReference type="Pfam" id="PF25183"/>
    </source>
</evidence>
<dbReference type="InterPro" id="IPR057601">
    <property type="entry name" value="Oar-like_b-barrel"/>
</dbReference>
<feature type="signal peptide" evidence="7">
    <location>
        <begin position="1"/>
        <end position="34"/>
    </location>
</feature>
<dbReference type="InterPro" id="IPR036942">
    <property type="entry name" value="Beta-barrel_TonB_sf"/>
</dbReference>
<keyword evidence="7" id="KW-0732">Signal</keyword>
<reference evidence="9" key="1">
    <citation type="journal article" date="2020" name="mSystems">
        <title>Genome- and Community-Level Interaction Insights into Carbon Utilization and Element Cycling Functions of Hydrothermarchaeota in Hydrothermal Sediment.</title>
        <authorList>
            <person name="Zhou Z."/>
            <person name="Liu Y."/>
            <person name="Xu W."/>
            <person name="Pan J."/>
            <person name="Luo Z.H."/>
            <person name="Li M."/>
        </authorList>
    </citation>
    <scope>NUCLEOTIDE SEQUENCE [LARGE SCALE GENOMIC DNA]</scope>
    <source>
        <strain evidence="9">SpSt-855</strain>
    </source>
</reference>
<keyword evidence="2" id="KW-0813">Transport</keyword>
<dbReference type="GO" id="GO:0044718">
    <property type="term" value="P:siderophore transmembrane transport"/>
    <property type="evidence" value="ECO:0007669"/>
    <property type="project" value="TreeGrafter"/>
</dbReference>
<dbReference type="PANTHER" id="PTHR30069:SF46">
    <property type="entry name" value="OAR PROTEIN"/>
    <property type="match status" value="1"/>
</dbReference>
<dbReference type="Pfam" id="PF13620">
    <property type="entry name" value="CarboxypepD_reg"/>
    <property type="match status" value="1"/>
</dbReference>
<evidence type="ECO:0000256" key="5">
    <source>
        <dbReference type="ARBA" id="ARBA00023136"/>
    </source>
</evidence>
<evidence type="ECO:0000256" key="3">
    <source>
        <dbReference type="ARBA" id="ARBA00022452"/>
    </source>
</evidence>
<feature type="chain" id="PRO_5030962489" evidence="7">
    <location>
        <begin position="35"/>
        <end position="1133"/>
    </location>
</feature>
<sequence length="1133" mass="123121">MKYHDKKNSGRRKGWMTFLLLILFAALTAAGAYAQSDNGSITGTVTDQTGAVIPGAAITVSNTDTGLTFHSASNASGEFHIFAVPRGNYKADVTAPGFQSQSTSFQVQVTTTQTLLFKLQPGAVSTTVQVTAAAPLVNTSNGTIGDTIRGKQVTHLPLNGRNFTGLALLTPGVTRGAYGNGQSGVSGNTESFRDNESGGAALSVNGLDPTADNYLLDGLDDNDSLFNTIVNFPNIDATDEFKVDTSVAPAQYGRAGGAIVASSIKGGTNQYHGSAFWFYRSGKFDANPSYRFLGAPASPNPAFNRNQPGFSIGGPFIKNKLFGFGDYQAFREVQPINPYYLTVPTARMRQGDFGELLNNPDVVKQFSEPYCLIHQGVSPSAFQAMNNGQIYDPQTCQPIPNNNVAAAGIAENQAAVNYFNAYPAPQRPGVINNFLAHEQQFTHYNTFDVRLDYDATPKDVAFLRFSYDNSAFTKTPELGTLPSGFGTGSSYVHARSWALGYTHTFTPSIVNELLLGYNRDNYGYQPPFYGDALSAKLGIVNANRNQETSGGALIGGNAGIDYTGDYGLYAVPQNTIEASDTVDWEHGHHSFKFGATGILRNLEYFRPIAGKGYFNFGNGDFTGFPTSEMLIGFTDNYTIGAQSGYYSNISYEDGFFAQDDWRVSQRLTLNLGLRYDLMPWPYETHNRMASFDINPSSNTYGQVLLAGKNGVRRSIMANNYGDVAPRIGFAWDMNGNGTRVLRGGYGIYYFPNYGGIGNQLGQQVPFGGSVSYDAQHGYCVTFTGQTQAPGSAYGCQAAATQTAPLPAPGFPNFNPANPPTGLSTLAVNIHNKNQGIQEWNLQLEQQFGKYDVVDLAYVGNKADHLSEYYNYNLYHFVTGLQNFPQFGGITYNTYNGSSNYNGLQLHFEHRQGKDLVVTGSYSWSHTMDDQPGTIALYYNPQASYGNSNQDQRNVFTSSILYQLPFGRGERFFGHASYPVNLIIGGWQLSVIGHIASGNPFDLSVSNFATADTPDVTGPITYPKSISGTWFNTAAFTPAPSTQANGQNVFTRVGTLARNQVYGPGQRSADVSLEKDIQFTNRYVLQLHGDAFNVTNTPQFTNPDGGFNDSTFGKVTGIELDSQREIQLAARFVF</sequence>
<protein>
    <submittedName>
        <fullName evidence="9">TonB-dependent receptor</fullName>
    </submittedName>
</protein>
<evidence type="ECO:0000256" key="2">
    <source>
        <dbReference type="ARBA" id="ARBA00022448"/>
    </source>
</evidence>
<comment type="caution">
    <text evidence="9">The sequence shown here is derived from an EMBL/GenBank/DDBJ whole genome shotgun (WGS) entry which is preliminary data.</text>
</comment>
<accession>A0A7V5CTX8</accession>
<dbReference type="InterPro" id="IPR008969">
    <property type="entry name" value="CarboxyPept-like_regulatory"/>
</dbReference>
<feature type="domain" description="TonB-dependent transporter Oar-like beta-barrel" evidence="8">
    <location>
        <begin position="264"/>
        <end position="1126"/>
    </location>
</feature>
<dbReference type="SUPFAM" id="SSF56935">
    <property type="entry name" value="Porins"/>
    <property type="match status" value="1"/>
</dbReference>
<keyword evidence="4" id="KW-0812">Transmembrane</keyword>
<dbReference type="SUPFAM" id="SSF49464">
    <property type="entry name" value="Carboxypeptidase regulatory domain-like"/>
    <property type="match status" value="1"/>
</dbReference>